<dbReference type="AlphaFoldDB" id="A0A093NNK5"/>
<keyword evidence="2" id="KW-1185">Reference proteome</keyword>
<feature type="non-terminal residue" evidence="1">
    <location>
        <position position="1"/>
    </location>
</feature>
<gene>
    <name evidence="1" type="ORF">AS28_14233</name>
</gene>
<sequence>PRPHPQLLPPASRGGLLRSTRLWGLPGAGGPLRCRGHAGLGGPLHLWQTLRFSRLQPLPLAPLQQEAVGHLWVLLDPAP</sequence>
<evidence type="ECO:0000313" key="1">
    <source>
        <dbReference type="EMBL" id="KFW63570.1"/>
    </source>
</evidence>
<protein>
    <submittedName>
        <fullName evidence="1">Uncharacterized protein</fullName>
    </submittedName>
</protein>
<dbReference type="Proteomes" id="UP000054081">
    <property type="component" value="Unassembled WGS sequence"/>
</dbReference>
<proteinExistence type="predicted"/>
<organism evidence="1 2">
    <name type="scientific">Pygoscelis adeliae</name>
    <name type="common">Adelie penguin</name>
    <dbReference type="NCBI Taxonomy" id="9238"/>
    <lineage>
        <taxon>Eukaryota</taxon>
        <taxon>Metazoa</taxon>
        <taxon>Chordata</taxon>
        <taxon>Craniata</taxon>
        <taxon>Vertebrata</taxon>
        <taxon>Euteleostomi</taxon>
        <taxon>Archelosauria</taxon>
        <taxon>Archosauria</taxon>
        <taxon>Dinosauria</taxon>
        <taxon>Saurischia</taxon>
        <taxon>Theropoda</taxon>
        <taxon>Coelurosauria</taxon>
        <taxon>Aves</taxon>
        <taxon>Neognathae</taxon>
        <taxon>Neoaves</taxon>
        <taxon>Aequornithes</taxon>
        <taxon>Sphenisciformes</taxon>
        <taxon>Spheniscidae</taxon>
        <taxon>Pygoscelis</taxon>
    </lineage>
</organism>
<feature type="non-terminal residue" evidence="1">
    <location>
        <position position="79"/>
    </location>
</feature>
<reference evidence="1 2" key="1">
    <citation type="submission" date="2014-04" db="EMBL/GenBank/DDBJ databases">
        <title>Genome evolution of avian class.</title>
        <authorList>
            <person name="Zhang G."/>
            <person name="Li C."/>
        </authorList>
    </citation>
    <scope>NUCLEOTIDE SEQUENCE [LARGE SCALE GENOMIC DNA]</scope>
    <source>
        <strain evidence="1">BGI_AS28</strain>
    </source>
</reference>
<accession>A0A093NNK5</accession>
<evidence type="ECO:0000313" key="2">
    <source>
        <dbReference type="Proteomes" id="UP000054081"/>
    </source>
</evidence>
<dbReference type="EMBL" id="KL224773">
    <property type="protein sequence ID" value="KFW63570.1"/>
    <property type="molecule type" value="Genomic_DNA"/>
</dbReference>
<name>A0A093NNK5_PYGAD</name>